<evidence type="ECO:0000313" key="1">
    <source>
        <dbReference type="EMBL" id="BAK84564.1"/>
    </source>
</evidence>
<evidence type="ECO:0000313" key="2">
    <source>
        <dbReference type="Proteomes" id="UP000009044"/>
    </source>
</evidence>
<dbReference type="AlphaFoldDB" id="G2I0V6"/>
<name>G2I0V6_KOMMN</name>
<dbReference type="HOGENOM" id="CLU_2699885_0_0_5"/>
<reference evidence="2" key="1">
    <citation type="journal article" date="2011" name="J. Bacteriol.">
        <title>Complete genome sequence of NBRC 3288, a unique cellulose-nonproducing strain of Gluconacetobacter xylinus isolated from vinegar.</title>
        <authorList>
            <person name="Ogino H."/>
            <person name="Azuma Y."/>
            <person name="Hosoyama A."/>
            <person name="Nakazawa H."/>
            <person name="Matsutani M."/>
            <person name="Hasegawa A."/>
            <person name="Otsuyama K."/>
            <person name="Matsushita K."/>
            <person name="Fujita N."/>
            <person name="Shirai M."/>
        </authorList>
    </citation>
    <scope>NUCLEOTIDE SEQUENCE [LARGE SCALE GENOMIC DNA]</scope>
    <source>
        <strain evidence="2">NBRC 3288 / BCRC 11682 / LMG 1693</strain>
    </source>
</reference>
<dbReference type="EMBL" id="AP012159">
    <property type="protein sequence ID" value="BAK84564.1"/>
    <property type="molecule type" value="Genomic_DNA"/>
</dbReference>
<sequence length="73" mass="7939">MQGPVISSAVIKELEGGFKIFDDRNGSLPGGASIDEEITAQLSMALKLMIKNINDFPLDHYDSETRSPDQTGK</sequence>
<proteinExistence type="predicted"/>
<accession>G2I0V6</accession>
<dbReference type="KEGG" id="gxy:GLX_21520"/>
<dbReference type="Proteomes" id="UP000009044">
    <property type="component" value="Chromosome"/>
</dbReference>
<organism evidence="1 2">
    <name type="scientific">Komagataeibacter medellinensis (strain NBRC 3288 / BCRC 11682 / LMG 1693 / Kondo 51)</name>
    <name type="common">Gluconacetobacter medellinensis</name>
    <dbReference type="NCBI Taxonomy" id="634177"/>
    <lineage>
        <taxon>Bacteria</taxon>
        <taxon>Pseudomonadati</taxon>
        <taxon>Pseudomonadota</taxon>
        <taxon>Alphaproteobacteria</taxon>
        <taxon>Acetobacterales</taxon>
        <taxon>Acetobacteraceae</taxon>
        <taxon>Komagataeibacter</taxon>
    </lineage>
</organism>
<gene>
    <name evidence="1" type="ordered locus">GLX_21520</name>
</gene>
<protein>
    <submittedName>
        <fullName evidence="1">Uncharacterized protein</fullName>
    </submittedName>
</protein>